<keyword evidence="2" id="KW-0812">Transmembrane</keyword>
<dbReference type="AlphaFoldDB" id="G0N189"/>
<dbReference type="Proteomes" id="UP000008068">
    <property type="component" value="Unassembled WGS sequence"/>
</dbReference>
<protein>
    <submittedName>
        <fullName evidence="3">Uncharacterized protein</fullName>
    </submittedName>
</protein>
<evidence type="ECO:0000313" key="4">
    <source>
        <dbReference type="Proteomes" id="UP000008068"/>
    </source>
</evidence>
<feature type="transmembrane region" description="Helical" evidence="2">
    <location>
        <begin position="23"/>
        <end position="47"/>
    </location>
</feature>
<keyword evidence="2" id="KW-0472">Membrane</keyword>
<keyword evidence="2" id="KW-1133">Transmembrane helix</keyword>
<accession>G0N189</accession>
<proteinExistence type="predicted"/>
<evidence type="ECO:0000313" key="3">
    <source>
        <dbReference type="EMBL" id="EGT49894.1"/>
    </source>
</evidence>
<feature type="region of interest" description="Disordered" evidence="1">
    <location>
        <begin position="135"/>
        <end position="156"/>
    </location>
</feature>
<sequence>MCDIDSIKCVYQHTKNMMKLHPLGYVVFGGAVSLVTAYFLLIVYYVFPVNDKSQTFGSLAYISFLFCVWLTLLLRVILQYMSAGEVVYHINIDEDGARQLLVHIIEAALANNRFDEDGIVDEGIETDVEKDNVEVDEAEVTDYEDEEEEVEEEELL</sequence>
<gene>
    <name evidence="3" type="ORF">CAEBREN_20575</name>
</gene>
<dbReference type="HOGENOM" id="CLU_1688281_0_0_1"/>
<reference evidence="4" key="1">
    <citation type="submission" date="2011-07" db="EMBL/GenBank/DDBJ databases">
        <authorList>
            <consortium name="Caenorhabditis brenneri Sequencing and Analysis Consortium"/>
            <person name="Wilson R.K."/>
        </authorList>
    </citation>
    <scope>NUCLEOTIDE SEQUENCE [LARGE SCALE GENOMIC DNA]</scope>
    <source>
        <strain evidence="4">PB2801</strain>
    </source>
</reference>
<dbReference type="EMBL" id="GL379826">
    <property type="protein sequence ID" value="EGT49894.1"/>
    <property type="molecule type" value="Genomic_DNA"/>
</dbReference>
<feature type="transmembrane region" description="Helical" evidence="2">
    <location>
        <begin position="59"/>
        <end position="78"/>
    </location>
</feature>
<organism evidence="4">
    <name type="scientific">Caenorhabditis brenneri</name>
    <name type="common">Nematode worm</name>
    <dbReference type="NCBI Taxonomy" id="135651"/>
    <lineage>
        <taxon>Eukaryota</taxon>
        <taxon>Metazoa</taxon>
        <taxon>Ecdysozoa</taxon>
        <taxon>Nematoda</taxon>
        <taxon>Chromadorea</taxon>
        <taxon>Rhabditida</taxon>
        <taxon>Rhabditina</taxon>
        <taxon>Rhabditomorpha</taxon>
        <taxon>Rhabditoidea</taxon>
        <taxon>Rhabditidae</taxon>
        <taxon>Peloderinae</taxon>
        <taxon>Caenorhabditis</taxon>
    </lineage>
</organism>
<name>G0N189_CAEBE</name>
<dbReference type="InParanoid" id="G0N189"/>
<keyword evidence="4" id="KW-1185">Reference proteome</keyword>
<evidence type="ECO:0000256" key="2">
    <source>
        <dbReference type="SAM" id="Phobius"/>
    </source>
</evidence>
<evidence type="ECO:0000256" key="1">
    <source>
        <dbReference type="SAM" id="MobiDB-lite"/>
    </source>
</evidence>